<evidence type="ECO:0000313" key="8">
    <source>
        <dbReference type="Proteomes" id="UP000324897"/>
    </source>
</evidence>
<dbReference type="GO" id="GO:0005506">
    <property type="term" value="F:iron ion binding"/>
    <property type="evidence" value="ECO:0007669"/>
    <property type="project" value="InterPro"/>
</dbReference>
<protein>
    <submittedName>
        <fullName evidence="7">Uncharacterized protein</fullName>
    </submittedName>
</protein>
<dbReference type="EMBL" id="RWGY01000034">
    <property type="protein sequence ID" value="TVU13572.1"/>
    <property type="molecule type" value="Genomic_DNA"/>
</dbReference>
<reference evidence="7 8" key="1">
    <citation type="journal article" date="2019" name="Sci. Rep.">
        <title>A high-quality genome of Eragrostis curvula grass provides insights into Poaceae evolution and supports new strategies to enhance forage quality.</title>
        <authorList>
            <person name="Carballo J."/>
            <person name="Santos B.A.C.M."/>
            <person name="Zappacosta D."/>
            <person name="Garbus I."/>
            <person name="Selva J.P."/>
            <person name="Gallo C.A."/>
            <person name="Diaz A."/>
            <person name="Albertini E."/>
            <person name="Caccamo M."/>
            <person name="Echenique V."/>
        </authorList>
    </citation>
    <scope>NUCLEOTIDE SEQUENCE [LARGE SCALE GENOMIC DNA]</scope>
    <source>
        <strain evidence="8">cv. Victoria</strain>
        <tissue evidence="7">Leaf</tissue>
    </source>
</reference>
<dbReference type="GO" id="GO:0004497">
    <property type="term" value="F:monooxygenase activity"/>
    <property type="evidence" value="ECO:0007669"/>
    <property type="project" value="UniProtKB-KW"/>
</dbReference>
<dbReference type="InterPro" id="IPR017972">
    <property type="entry name" value="Cyt_P450_CS"/>
</dbReference>
<evidence type="ECO:0000256" key="4">
    <source>
        <dbReference type="ARBA" id="ARBA00023004"/>
    </source>
</evidence>
<name>A0A5J9TQF9_9POAL</name>
<keyword evidence="5 6" id="KW-0349">Heme</keyword>
<dbReference type="CDD" id="cd11064">
    <property type="entry name" value="CYP86A"/>
    <property type="match status" value="1"/>
</dbReference>
<keyword evidence="4 5" id="KW-0408">Iron</keyword>
<comment type="caution">
    <text evidence="7">The sequence shown here is derived from an EMBL/GenBank/DDBJ whole genome shotgun (WGS) entry which is preliminary data.</text>
</comment>
<evidence type="ECO:0000313" key="7">
    <source>
        <dbReference type="EMBL" id="TVU13572.1"/>
    </source>
</evidence>
<dbReference type="GO" id="GO:0006629">
    <property type="term" value="P:lipid metabolic process"/>
    <property type="evidence" value="ECO:0007669"/>
    <property type="project" value="UniProtKB-ARBA"/>
</dbReference>
<dbReference type="Gramene" id="TVU13572">
    <property type="protein sequence ID" value="TVU13572"/>
    <property type="gene ID" value="EJB05_40632"/>
</dbReference>
<comment type="cofactor">
    <cofactor evidence="5">
        <name>heme</name>
        <dbReference type="ChEBI" id="CHEBI:30413"/>
    </cofactor>
</comment>
<keyword evidence="6" id="KW-0503">Monooxygenase</keyword>
<evidence type="ECO:0000256" key="3">
    <source>
        <dbReference type="ARBA" id="ARBA00023002"/>
    </source>
</evidence>
<dbReference type="InterPro" id="IPR036396">
    <property type="entry name" value="Cyt_P450_sf"/>
</dbReference>
<evidence type="ECO:0000256" key="2">
    <source>
        <dbReference type="ARBA" id="ARBA00022723"/>
    </source>
</evidence>
<comment type="similarity">
    <text evidence="1 6">Belongs to the cytochrome P450 family.</text>
</comment>
<dbReference type="PROSITE" id="PS00086">
    <property type="entry name" value="CYTOCHROME_P450"/>
    <property type="match status" value="1"/>
</dbReference>
<dbReference type="AlphaFoldDB" id="A0A5J9TQF9"/>
<dbReference type="PRINTS" id="PR00463">
    <property type="entry name" value="EP450I"/>
</dbReference>
<dbReference type="GO" id="GO:0020037">
    <property type="term" value="F:heme binding"/>
    <property type="evidence" value="ECO:0007669"/>
    <property type="project" value="InterPro"/>
</dbReference>
<evidence type="ECO:0000256" key="5">
    <source>
        <dbReference type="PIRSR" id="PIRSR602401-1"/>
    </source>
</evidence>
<gene>
    <name evidence="7" type="ORF">EJB05_40632</name>
</gene>
<keyword evidence="3 6" id="KW-0560">Oxidoreductase</keyword>
<keyword evidence="8" id="KW-1185">Reference proteome</keyword>
<dbReference type="Pfam" id="PF00067">
    <property type="entry name" value="p450"/>
    <property type="match status" value="1"/>
</dbReference>
<dbReference type="Proteomes" id="UP000324897">
    <property type="component" value="Unassembled WGS sequence"/>
</dbReference>
<dbReference type="Gene3D" id="1.10.630.10">
    <property type="entry name" value="Cytochrome P450"/>
    <property type="match status" value="1"/>
</dbReference>
<organism evidence="7 8">
    <name type="scientific">Eragrostis curvula</name>
    <name type="common">weeping love grass</name>
    <dbReference type="NCBI Taxonomy" id="38414"/>
    <lineage>
        <taxon>Eukaryota</taxon>
        <taxon>Viridiplantae</taxon>
        <taxon>Streptophyta</taxon>
        <taxon>Embryophyta</taxon>
        <taxon>Tracheophyta</taxon>
        <taxon>Spermatophyta</taxon>
        <taxon>Magnoliopsida</taxon>
        <taxon>Liliopsida</taxon>
        <taxon>Poales</taxon>
        <taxon>Poaceae</taxon>
        <taxon>PACMAD clade</taxon>
        <taxon>Chloridoideae</taxon>
        <taxon>Eragrostideae</taxon>
        <taxon>Eragrostidinae</taxon>
        <taxon>Eragrostis</taxon>
    </lineage>
</organism>
<feature type="non-terminal residue" evidence="7">
    <location>
        <position position="1"/>
    </location>
</feature>
<dbReference type="InterPro" id="IPR002401">
    <property type="entry name" value="Cyt_P450_E_grp-I"/>
</dbReference>
<dbReference type="OrthoDB" id="1470350at2759"/>
<proteinExistence type="inferred from homology"/>
<feature type="binding site" description="axial binding residue" evidence="5">
    <location>
        <position position="457"/>
    </location>
    <ligand>
        <name>heme</name>
        <dbReference type="ChEBI" id="CHEBI:30413"/>
    </ligand>
    <ligandPart>
        <name>Fe</name>
        <dbReference type="ChEBI" id="CHEBI:18248"/>
    </ligandPart>
</feature>
<dbReference type="SUPFAM" id="SSF48264">
    <property type="entry name" value="Cytochrome P450"/>
    <property type="match status" value="1"/>
</dbReference>
<evidence type="ECO:0000256" key="1">
    <source>
        <dbReference type="ARBA" id="ARBA00010617"/>
    </source>
</evidence>
<accession>A0A5J9TQF9</accession>
<evidence type="ECO:0000256" key="6">
    <source>
        <dbReference type="RuleBase" id="RU000461"/>
    </source>
</evidence>
<dbReference type="PRINTS" id="PR00385">
    <property type="entry name" value="P450"/>
</dbReference>
<sequence>MDAPTTASSLLLAALVSLVCCYRLISYYYRLETNAVVPREWPVLGHLVPVIANIHRLHDWVTGGLAAQGHNFELRGGVTGVRYLCTCDPSNVRHIFTSNFANYPKGDHFAKILDLLGRGILTADGDSWRYQRTMIQTLFSSSRFRAFAARCSRDEVEESLLPLLADAADAGRSCDLQDVFLRLSSDVSCGIVLGVDPGCLAPDLPEVPFSRAVGDASETFFLRHVVPAPWWKLMRRLGVGSERKMAAARKTIDGFVAEAIAQRRRRADKLNGDSADDLLSSFLCHDDNFSDDFLRDMTVTLLIAGRDGTGVTLSWFFYLLSKNPRVEQRLLHELSLLISSRRDDNNKDTVGGFVSFDASELGSLVYLHAALCECLRLYPAIPFEHKSAVADDVLPSGHKVKAGETVLVFNYSMGRMEGVWGKDCTEFVPERWITQDGKLRYEPSYKFFAFNTGPRTCLGKDLAFVQMKTAAAAVLWNFAVEVVPEHVVQPKLAIILYMKNGLAVRVTRRNYVVLQQATS</sequence>
<dbReference type="GO" id="GO:0016705">
    <property type="term" value="F:oxidoreductase activity, acting on paired donors, with incorporation or reduction of molecular oxygen"/>
    <property type="evidence" value="ECO:0007669"/>
    <property type="project" value="InterPro"/>
</dbReference>
<keyword evidence="2 5" id="KW-0479">Metal-binding</keyword>
<dbReference type="PANTHER" id="PTHR24296">
    <property type="entry name" value="CYTOCHROME P450"/>
    <property type="match status" value="1"/>
</dbReference>
<dbReference type="InterPro" id="IPR001128">
    <property type="entry name" value="Cyt_P450"/>
</dbReference>